<sequence>MEDLGTQLKSLSRPRLLSQAARAGIGHYTRKRDLPRILGTLQQAVDLSAGAVLVKLLDRERQQEQARQNQHPGYSLVRHLETLIAIAAEGQLFLASQATARTSAHKNGRSKAGAPDKNVVLSDNYQRKLSGTDSFLFAT</sequence>
<protein>
    <submittedName>
        <fullName evidence="1">Uncharacterized protein</fullName>
    </submittedName>
</protein>
<dbReference type="Pfam" id="PF20083">
    <property type="entry name" value="DUF6477"/>
    <property type="match status" value="1"/>
</dbReference>
<reference evidence="1 2" key="1">
    <citation type="submission" date="2015-09" db="EMBL/GenBank/DDBJ databases">
        <authorList>
            <consortium name="Swine Surveillance"/>
        </authorList>
    </citation>
    <scope>NUCLEOTIDE SEQUENCE [LARGE SCALE GENOMIC DNA]</scope>
    <source>
        <strain evidence="1 2">CECT 7557</strain>
    </source>
</reference>
<proteinExistence type="predicted"/>
<evidence type="ECO:0000313" key="2">
    <source>
        <dbReference type="Proteomes" id="UP000052022"/>
    </source>
</evidence>
<organism evidence="1 2">
    <name type="scientific">Tritonibacter multivorans</name>
    <dbReference type="NCBI Taxonomy" id="928856"/>
    <lineage>
        <taxon>Bacteria</taxon>
        <taxon>Pseudomonadati</taxon>
        <taxon>Pseudomonadota</taxon>
        <taxon>Alphaproteobacteria</taxon>
        <taxon>Rhodobacterales</taxon>
        <taxon>Paracoccaceae</taxon>
        <taxon>Tritonibacter</taxon>
    </lineage>
</organism>
<accession>A0A0P1GJ83</accession>
<keyword evidence="2" id="KW-1185">Reference proteome</keyword>
<dbReference type="AlphaFoldDB" id="A0A0P1GJ83"/>
<name>A0A0P1GJ83_9RHOB</name>
<gene>
    <name evidence="1" type="ORF">TRM7557_03801</name>
</gene>
<dbReference type="Proteomes" id="UP000052022">
    <property type="component" value="Unassembled WGS sequence"/>
</dbReference>
<dbReference type="EMBL" id="CYSD01000043">
    <property type="protein sequence ID" value="CUH82189.1"/>
    <property type="molecule type" value="Genomic_DNA"/>
</dbReference>
<dbReference type="InterPro" id="IPR045516">
    <property type="entry name" value="DUF6477"/>
</dbReference>
<dbReference type="RefSeq" id="WP_207382677.1">
    <property type="nucleotide sequence ID" value="NZ_CYSD01000043.1"/>
</dbReference>
<dbReference type="STRING" id="928856.SAMN04488049_105147"/>
<evidence type="ECO:0000313" key="1">
    <source>
        <dbReference type="EMBL" id="CUH82189.1"/>
    </source>
</evidence>